<gene>
    <name evidence="1" type="ORF">J2W98_001927</name>
</gene>
<organism evidence="1 2">
    <name type="scientific">Paenibacillus peoriae</name>
    <dbReference type="NCBI Taxonomy" id="59893"/>
    <lineage>
        <taxon>Bacteria</taxon>
        <taxon>Bacillati</taxon>
        <taxon>Bacillota</taxon>
        <taxon>Bacilli</taxon>
        <taxon>Bacillales</taxon>
        <taxon>Paenibacillaceae</taxon>
        <taxon>Paenibacillus</taxon>
    </lineage>
</organism>
<name>A0ABU1QFR3_9BACL</name>
<accession>A0ABU1QFR3</accession>
<evidence type="ECO:0000313" key="2">
    <source>
        <dbReference type="Proteomes" id="UP001266807"/>
    </source>
</evidence>
<evidence type="ECO:0000313" key="1">
    <source>
        <dbReference type="EMBL" id="MDR6777665.1"/>
    </source>
</evidence>
<protein>
    <submittedName>
        <fullName evidence="1">Uncharacterized protein</fullName>
    </submittedName>
</protein>
<sequence length="227" mass="25343">MSIALNFAVAKAGEPIEIVRLRKPCVSWGEFSGQVPEIGRLSRPNPTANLVSVQGEATNRRVQPWFILSWICKKPEESLFPSASFCCLFIPGEELLMEGRLIIVTAPNEAGRSFVKLLIFKKLAFAVLTNSAQEERQLKKMGVEHIVRINTMQAGKWNFPKKEIGSVYLFENSLNLTCRFLQICRPLTSESIYVITHGCNPQGIYRGLGADHVIYTLNGEVGFLLNG</sequence>
<keyword evidence="2" id="KW-1185">Reference proteome</keyword>
<proteinExistence type="predicted"/>
<dbReference type="EMBL" id="JAVDUG010000002">
    <property type="protein sequence ID" value="MDR6777665.1"/>
    <property type="molecule type" value="Genomic_DNA"/>
</dbReference>
<dbReference type="Proteomes" id="UP001266807">
    <property type="component" value="Unassembled WGS sequence"/>
</dbReference>
<reference evidence="1 2" key="1">
    <citation type="submission" date="2023-07" db="EMBL/GenBank/DDBJ databases">
        <title>Sorghum-associated microbial communities from plants grown in Nebraska, USA.</title>
        <authorList>
            <person name="Schachtman D."/>
        </authorList>
    </citation>
    <scope>NUCLEOTIDE SEQUENCE [LARGE SCALE GENOMIC DNA]</scope>
    <source>
        <strain evidence="1 2">BE143</strain>
    </source>
</reference>
<comment type="caution">
    <text evidence="1">The sequence shown here is derived from an EMBL/GenBank/DDBJ whole genome shotgun (WGS) entry which is preliminary data.</text>
</comment>